<dbReference type="EMBL" id="JBHSOC010000086">
    <property type="protein sequence ID" value="MFC5645960.1"/>
    <property type="molecule type" value="Genomic_DNA"/>
</dbReference>
<dbReference type="SUPFAM" id="SSF56059">
    <property type="entry name" value="Glutathione synthetase ATP-binding domain-like"/>
    <property type="match status" value="1"/>
</dbReference>
<organism evidence="1 2">
    <name type="scientific">Kitasatospora cinereorecta</name>
    <dbReference type="NCBI Taxonomy" id="285560"/>
    <lineage>
        <taxon>Bacteria</taxon>
        <taxon>Bacillati</taxon>
        <taxon>Actinomycetota</taxon>
        <taxon>Actinomycetes</taxon>
        <taxon>Kitasatosporales</taxon>
        <taxon>Streptomycetaceae</taxon>
        <taxon>Kitasatospora</taxon>
    </lineage>
</organism>
<gene>
    <name evidence="1" type="ORF">ACFPZF_31990</name>
</gene>
<sequence length="281" mass="30473">MSTEPVAYVTCGHPEVRDPDLELALATFARLGVPAEAVDWADPAVDWSRFGLALVRSPWDYIARREEFLAWARRVSALTVLANPAPVLEHNTDKTYLRELAEAGVAVVPTVWVAPGGELAQDAAPWPELVVKPTVSSGARDTVRTTDRAEAVAHVKALTDAGRTAMVQPYLPMVEEEGETSLLFLGGRFSHAVRRGPMLAGRATFEDVAREPAADQLALAEQVLAAVPERDALLYARVDLVRTADGAPVLIELELTEPRLFLGHHPEAAERLVRAAAAARR</sequence>
<protein>
    <submittedName>
        <fullName evidence="1">RimK family alpha-L-glutamate ligase</fullName>
    </submittedName>
</protein>
<proteinExistence type="predicted"/>
<name>A0ABW0VJ90_9ACTN</name>
<comment type="caution">
    <text evidence="1">The sequence shown here is derived from an EMBL/GenBank/DDBJ whole genome shotgun (WGS) entry which is preliminary data.</text>
</comment>
<keyword evidence="2" id="KW-1185">Reference proteome</keyword>
<dbReference type="InterPro" id="IPR053191">
    <property type="entry name" value="DcsG_Biosynth_Enzyme"/>
</dbReference>
<dbReference type="Proteomes" id="UP001596066">
    <property type="component" value="Unassembled WGS sequence"/>
</dbReference>
<reference evidence="2" key="1">
    <citation type="journal article" date="2019" name="Int. J. Syst. Evol. Microbiol.">
        <title>The Global Catalogue of Microorganisms (GCM) 10K type strain sequencing project: providing services to taxonomists for standard genome sequencing and annotation.</title>
        <authorList>
            <consortium name="The Broad Institute Genomics Platform"/>
            <consortium name="The Broad Institute Genome Sequencing Center for Infectious Disease"/>
            <person name="Wu L."/>
            <person name="Ma J."/>
        </authorList>
    </citation>
    <scope>NUCLEOTIDE SEQUENCE [LARGE SCALE GENOMIC DNA]</scope>
    <source>
        <strain evidence="2">CGMCC 4.1622</strain>
    </source>
</reference>
<keyword evidence="1" id="KW-0436">Ligase</keyword>
<dbReference type="RefSeq" id="WP_346144601.1">
    <property type="nucleotide sequence ID" value="NZ_BAAAUA010000017.1"/>
</dbReference>
<dbReference type="Gene3D" id="3.30.470.20">
    <property type="entry name" value="ATP-grasp fold, B domain"/>
    <property type="match status" value="1"/>
</dbReference>
<accession>A0ABW0VJ90</accession>
<evidence type="ECO:0000313" key="1">
    <source>
        <dbReference type="EMBL" id="MFC5645960.1"/>
    </source>
</evidence>
<dbReference type="GO" id="GO:0016874">
    <property type="term" value="F:ligase activity"/>
    <property type="evidence" value="ECO:0007669"/>
    <property type="project" value="UniProtKB-KW"/>
</dbReference>
<evidence type="ECO:0000313" key="2">
    <source>
        <dbReference type="Proteomes" id="UP001596066"/>
    </source>
</evidence>
<dbReference type="PANTHER" id="PTHR39217:SF1">
    <property type="entry name" value="GLUTATHIONE SYNTHETASE"/>
    <property type="match status" value="1"/>
</dbReference>
<dbReference type="PANTHER" id="PTHR39217">
    <property type="match status" value="1"/>
</dbReference>